<sequence>MKFFIALLILTAIFALAIEGSEASWDGRKFCTNVVCKKGLGDGFCMEECTPRGWTNGQCLNLPGTGDTSYCCCWTP</sequence>
<proteinExistence type="predicted"/>
<dbReference type="EMBL" id="CM042025">
    <property type="protein sequence ID" value="KAI3807725.1"/>
    <property type="molecule type" value="Genomic_DNA"/>
</dbReference>
<name>A0ACB9IK14_9ASTR</name>
<evidence type="ECO:0000313" key="1">
    <source>
        <dbReference type="EMBL" id="KAI3807725.1"/>
    </source>
</evidence>
<organism evidence="1 2">
    <name type="scientific">Smallanthus sonchifolius</name>
    <dbReference type="NCBI Taxonomy" id="185202"/>
    <lineage>
        <taxon>Eukaryota</taxon>
        <taxon>Viridiplantae</taxon>
        <taxon>Streptophyta</taxon>
        <taxon>Embryophyta</taxon>
        <taxon>Tracheophyta</taxon>
        <taxon>Spermatophyta</taxon>
        <taxon>Magnoliopsida</taxon>
        <taxon>eudicotyledons</taxon>
        <taxon>Gunneridae</taxon>
        <taxon>Pentapetalae</taxon>
        <taxon>asterids</taxon>
        <taxon>campanulids</taxon>
        <taxon>Asterales</taxon>
        <taxon>Asteraceae</taxon>
        <taxon>Asteroideae</taxon>
        <taxon>Heliantheae alliance</taxon>
        <taxon>Millerieae</taxon>
        <taxon>Smallanthus</taxon>
    </lineage>
</organism>
<reference evidence="1 2" key="2">
    <citation type="journal article" date="2022" name="Mol. Ecol. Resour.">
        <title>The genomes of chicory, endive, great burdock and yacon provide insights into Asteraceae paleo-polyploidization history and plant inulin production.</title>
        <authorList>
            <person name="Fan W."/>
            <person name="Wang S."/>
            <person name="Wang H."/>
            <person name="Wang A."/>
            <person name="Jiang F."/>
            <person name="Liu H."/>
            <person name="Zhao H."/>
            <person name="Xu D."/>
            <person name="Zhang Y."/>
        </authorList>
    </citation>
    <scope>NUCLEOTIDE SEQUENCE [LARGE SCALE GENOMIC DNA]</scope>
    <source>
        <strain evidence="2">cv. Yunnan</strain>
        <tissue evidence="1">Leaves</tissue>
    </source>
</reference>
<accession>A0ACB9IK14</accession>
<comment type="caution">
    <text evidence="1">The sequence shown here is derived from an EMBL/GenBank/DDBJ whole genome shotgun (WGS) entry which is preliminary data.</text>
</comment>
<keyword evidence="2" id="KW-1185">Reference proteome</keyword>
<reference evidence="2" key="1">
    <citation type="journal article" date="2022" name="Mol. Ecol. Resour.">
        <title>The genomes of chicory, endive, great burdock and yacon provide insights into Asteraceae palaeo-polyploidization history and plant inulin production.</title>
        <authorList>
            <person name="Fan W."/>
            <person name="Wang S."/>
            <person name="Wang H."/>
            <person name="Wang A."/>
            <person name="Jiang F."/>
            <person name="Liu H."/>
            <person name="Zhao H."/>
            <person name="Xu D."/>
            <person name="Zhang Y."/>
        </authorList>
    </citation>
    <scope>NUCLEOTIDE SEQUENCE [LARGE SCALE GENOMIC DNA]</scope>
    <source>
        <strain evidence="2">cv. Yunnan</strain>
    </source>
</reference>
<gene>
    <name evidence="1" type="ORF">L1987_23659</name>
</gene>
<dbReference type="Proteomes" id="UP001056120">
    <property type="component" value="Linkage Group LG08"/>
</dbReference>
<evidence type="ECO:0000313" key="2">
    <source>
        <dbReference type="Proteomes" id="UP001056120"/>
    </source>
</evidence>
<protein>
    <submittedName>
        <fullName evidence="1">Uncharacterized protein</fullName>
    </submittedName>
</protein>